<comment type="caution">
    <text evidence="2">The sequence shown here is derived from an EMBL/GenBank/DDBJ whole genome shotgun (WGS) entry which is preliminary data.</text>
</comment>
<evidence type="ECO:0000256" key="1">
    <source>
        <dbReference type="SAM" id="SignalP"/>
    </source>
</evidence>
<feature type="chain" id="PRO_5034272149" evidence="1">
    <location>
        <begin position="22"/>
        <end position="193"/>
    </location>
</feature>
<gene>
    <name evidence="2" type="ORF">DFP72DRAFT_1176818</name>
</gene>
<name>A0A8H6LUP3_9AGAR</name>
<sequence>MRVSFINLLTALGALASLATAYRDDYTFAARDYLDELTTSKRSLDRREMLADIAIRDLLDELADRLEARAPGDQIQCSSCSMKFPGTSEGHKQINDEVEPASILLGSYHHVLVPIAPSPTTHLAVCNVGSVRHMSSSLASPTQRPHRRTAQHLRTSDVRLGSLSLISSSPIYIHTSSSASFGRDIDPLLLTSL</sequence>
<keyword evidence="1" id="KW-0732">Signal</keyword>
<dbReference type="AlphaFoldDB" id="A0A8H6LUP3"/>
<reference evidence="2 3" key="1">
    <citation type="submission" date="2020-07" db="EMBL/GenBank/DDBJ databases">
        <title>Comparative genomics of pyrophilous fungi reveals a link between fire events and developmental genes.</title>
        <authorList>
            <consortium name="DOE Joint Genome Institute"/>
            <person name="Steindorff A.S."/>
            <person name="Carver A."/>
            <person name="Calhoun S."/>
            <person name="Stillman K."/>
            <person name="Liu H."/>
            <person name="Lipzen A."/>
            <person name="Pangilinan J."/>
            <person name="Labutti K."/>
            <person name="Bruns T.D."/>
            <person name="Grigoriev I.V."/>
        </authorList>
    </citation>
    <scope>NUCLEOTIDE SEQUENCE [LARGE SCALE GENOMIC DNA]</scope>
    <source>
        <strain evidence="2 3">CBS 144469</strain>
    </source>
</reference>
<dbReference type="EMBL" id="JACGCI010000118">
    <property type="protein sequence ID" value="KAF6744543.1"/>
    <property type="molecule type" value="Genomic_DNA"/>
</dbReference>
<proteinExistence type="predicted"/>
<protein>
    <submittedName>
        <fullName evidence="2">Uncharacterized protein</fullName>
    </submittedName>
</protein>
<keyword evidence="3" id="KW-1185">Reference proteome</keyword>
<dbReference type="Proteomes" id="UP000521943">
    <property type="component" value="Unassembled WGS sequence"/>
</dbReference>
<evidence type="ECO:0000313" key="3">
    <source>
        <dbReference type="Proteomes" id="UP000521943"/>
    </source>
</evidence>
<feature type="signal peptide" evidence="1">
    <location>
        <begin position="1"/>
        <end position="21"/>
    </location>
</feature>
<organism evidence="2 3">
    <name type="scientific">Ephemerocybe angulata</name>
    <dbReference type="NCBI Taxonomy" id="980116"/>
    <lineage>
        <taxon>Eukaryota</taxon>
        <taxon>Fungi</taxon>
        <taxon>Dikarya</taxon>
        <taxon>Basidiomycota</taxon>
        <taxon>Agaricomycotina</taxon>
        <taxon>Agaricomycetes</taxon>
        <taxon>Agaricomycetidae</taxon>
        <taxon>Agaricales</taxon>
        <taxon>Agaricineae</taxon>
        <taxon>Psathyrellaceae</taxon>
        <taxon>Ephemerocybe</taxon>
    </lineage>
</organism>
<evidence type="ECO:0000313" key="2">
    <source>
        <dbReference type="EMBL" id="KAF6744543.1"/>
    </source>
</evidence>
<accession>A0A8H6LUP3</accession>